<dbReference type="EMBL" id="UINC01047962">
    <property type="protein sequence ID" value="SVB57896.1"/>
    <property type="molecule type" value="Genomic_DNA"/>
</dbReference>
<proteinExistence type="predicted"/>
<protein>
    <submittedName>
        <fullName evidence="1">Uncharacterized protein</fullName>
    </submittedName>
</protein>
<accession>A0A382F4E7</accession>
<dbReference type="AlphaFoldDB" id="A0A382F4E7"/>
<feature type="non-terminal residue" evidence="1">
    <location>
        <position position="160"/>
    </location>
</feature>
<organism evidence="1">
    <name type="scientific">marine metagenome</name>
    <dbReference type="NCBI Taxonomy" id="408172"/>
    <lineage>
        <taxon>unclassified sequences</taxon>
        <taxon>metagenomes</taxon>
        <taxon>ecological metagenomes</taxon>
    </lineage>
</organism>
<gene>
    <name evidence="1" type="ORF">METZ01_LOCUS210750</name>
</gene>
<sequence>MEKFKEFIAEETKEDYRMLILINDTPDDPNITGKDLSKRAKKLGLEYYQLELAGGYFSTNDKGNIVAHNYDSETSKSDEEGFEVNPKNTVCFVRGAVNHREIWLDMVTELEDKGVFCINSRHSHKICDDKYLNYIQLKKAGLNQPRTEIVTGSPGNVETK</sequence>
<name>A0A382F4E7_9ZZZZ</name>
<evidence type="ECO:0000313" key="1">
    <source>
        <dbReference type="EMBL" id="SVB57896.1"/>
    </source>
</evidence>
<dbReference type="Gene3D" id="3.40.50.20">
    <property type="match status" value="1"/>
</dbReference>
<reference evidence="1" key="1">
    <citation type="submission" date="2018-05" db="EMBL/GenBank/DDBJ databases">
        <authorList>
            <person name="Lanie J.A."/>
            <person name="Ng W.-L."/>
            <person name="Kazmierczak K.M."/>
            <person name="Andrzejewski T.M."/>
            <person name="Davidsen T.M."/>
            <person name="Wayne K.J."/>
            <person name="Tettelin H."/>
            <person name="Glass J.I."/>
            <person name="Rusch D."/>
            <person name="Podicherti R."/>
            <person name="Tsui H.-C.T."/>
            <person name="Winkler M.E."/>
        </authorList>
    </citation>
    <scope>NUCLEOTIDE SEQUENCE</scope>
</reference>